<dbReference type="AlphaFoldDB" id="A0AAJ8E3A3"/>
<organism evidence="1">
    <name type="scientific">Aspergillus niger</name>
    <dbReference type="NCBI Taxonomy" id="5061"/>
    <lineage>
        <taxon>Eukaryota</taxon>
        <taxon>Fungi</taxon>
        <taxon>Dikarya</taxon>
        <taxon>Ascomycota</taxon>
        <taxon>Pezizomycotina</taxon>
        <taxon>Eurotiomycetes</taxon>
        <taxon>Eurotiomycetidae</taxon>
        <taxon>Eurotiales</taxon>
        <taxon>Aspergillaceae</taxon>
        <taxon>Aspergillus</taxon>
        <taxon>Aspergillus subgen. Circumdati</taxon>
    </lineage>
</organism>
<proteinExistence type="predicted"/>
<accession>A0AAJ8E3A3</accession>
<dbReference type="KEGG" id="ang:An09g01470"/>
<evidence type="ECO:0000313" key="1">
    <source>
        <dbReference type="RefSeq" id="XP_059605823.1"/>
    </source>
</evidence>
<dbReference type="VEuPathDB" id="FungiDB:An09g01470"/>
<protein>
    <submittedName>
        <fullName evidence="1">Uncharacterized protein</fullName>
    </submittedName>
</protein>
<reference evidence="1" key="2">
    <citation type="submission" date="2025-08" db="UniProtKB">
        <authorList>
            <consortium name="RefSeq"/>
        </authorList>
    </citation>
    <scope>IDENTIFICATION</scope>
</reference>
<dbReference type="GeneID" id="84591951"/>
<sequence length="103" mass="11487">MKPNWDPEYETFRLYVDACTEPSGGSLHSSSGSTWVPVKILLGAILIMLSGRPGRLQILHSLVEDKVRNVEDTMWAIVALDPPLHCDSDNLGAMIAFELFCLW</sequence>
<reference evidence="1" key="1">
    <citation type="submission" date="2025-02" db="EMBL/GenBank/DDBJ databases">
        <authorList>
            <consortium name="NCBI Genome Project"/>
        </authorList>
    </citation>
    <scope>NUCLEOTIDE SEQUENCE</scope>
</reference>
<dbReference type="RefSeq" id="XP_059605823.1">
    <property type="nucleotide sequence ID" value="XM_059749599.1"/>
</dbReference>
<gene>
    <name evidence="1" type="ORF">An09g01470</name>
</gene>
<name>A0AAJ8E3A3_ASPNG</name>